<sequence>MLMHGLWLADPCGLASGQAERSFRGFDLGNSVWLAKRLQSHSSNEQTESMASMSMEFKSDTLRLLAAHADYLLVVGLCSADKSTPSGVMYWSISAGSATTPAFGSEHPVIDANMTTNRAFSNTNFFTFKLLAG</sequence>
<accession>A0A5C6EGY3</accession>
<organism evidence="1 2">
    <name type="scientific">Rubripirellula reticaptiva</name>
    <dbReference type="NCBI Taxonomy" id="2528013"/>
    <lineage>
        <taxon>Bacteria</taxon>
        <taxon>Pseudomonadati</taxon>
        <taxon>Planctomycetota</taxon>
        <taxon>Planctomycetia</taxon>
        <taxon>Pirellulales</taxon>
        <taxon>Pirellulaceae</taxon>
        <taxon>Rubripirellula</taxon>
    </lineage>
</organism>
<proteinExistence type="predicted"/>
<reference evidence="1 2" key="1">
    <citation type="submission" date="2019-02" db="EMBL/GenBank/DDBJ databases">
        <title>Deep-cultivation of Planctomycetes and their phenomic and genomic characterization uncovers novel biology.</title>
        <authorList>
            <person name="Wiegand S."/>
            <person name="Jogler M."/>
            <person name="Boedeker C."/>
            <person name="Pinto D."/>
            <person name="Vollmers J."/>
            <person name="Rivas-Marin E."/>
            <person name="Kohn T."/>
            <person name="Peeters S.H."/>
            <person name="Heuer A."/>
            <person name="Rast P."/>
            <person name="Oberbeckmann S."/>
            <person name="Bunk B."/>
            <person name="Jeske O."/>
            <person name="Meyerdierks A."/>
            <person name="Storesund J.E."/>
            <person name="Kallscheuer N."/>
            <person name="Luecker S."/>
            <person name="Lage O.M."/>
            <person name="Pohl T."/>
            <person name="Merkel B.J."/>
            <person name="Hornburger P."/>
            <person name="Mueller R.-W."/>
            <person name="Bruemmer F."/>
            <person name="Labrenz M."/>
            <person name="Spormann A.M."/>
            <person name="Op Den Camp H."/>
            <person name="Overmann J."/>
            <person name="Amann R."/>
            <person name="Jetten M.S.M."/>
            <person name="Mascher T."/>
            <person name="Medema M.H."/>
            <person name="Devos D.P."/>
            <person name="Kaster A.-K."/>
            <person name="Ovreas L."/>
            <person name="Rohde M."/>
            <person name="Galperin M.Y."/>
            <person name="Jogler C."/>
        </authorList>
    </citation>
    <scope>NUCLEOTIDE SEQUENCE [LARGE SCALE GENOMIC DNA]</scope>
    <source>
        <strain evidence="1 2">Poly59</strain>
    </source>
</reference>
<dbReference type="Proteomes" id="UP000317977">
    <property type="component" value="Unassembled WGS sequence"/>
</dbReference>
<dbReference type="EMBL" id="SJPX01000005">
    <property type="protein sequence ID" value="TWU47800.1"/>
    <property type="molecule type" value="Genomic_DNA"/>
</dbReference>
<name>A0A5C6EGY3_9BACT</name>
<dbReference type="AlphaFoldDB" id="A0A5C6EGY3"/>
<evidence type="ECO:0000313" key="2">
    <source>
        <dbReference type="Proteomes" id="UP000317977"/>
    </source>
</evidence>
<comment type="caution">
    <text evidence="1">The sequence shown here is derived from an EMBL/GenBank/DDBJ whole genome shotgun (WGS) entry which is preliminary data.</text>
</comment>
<protein>
    <submittedName>
        <fullName evidence="1">Uncharacterized protein</fullName>
    </submittedName>
</protein>
<evidence type="ECO:0000313" key="1">
    <source>
        <dbReference type="EMBL" id="TWU47800.1"/>
    </source>
</evidence>
<gene>
    <name evidence="1" type="ORF">Poly59_46420</name>
</gene>
<keyword evidence="2" id="KW-1185">Reference proteome</keyword>